<comment type="cofactor">
    <cofactor evidence="1">
        <name>(R)-lipoate</name>
        <dbReference type="ChEBI" id="CHEBI:83088"/>
    </cofactor>
</comment>
<accession>A0A562KEZ3</accession>
<dbReference type="InterPro" id="IPR050743">
    <property type="entry name" value="2-oxoacid_DH_E2_comp"/>
</dbReference>
<name>A0A562KEZ3_SPHWJ</name>
<dbReference type="Gene3D" id="3.30.559.10">
    <property type="entry name" value="Chloramphenicol acetyltransferase-like domain"/>
    <property type="match status" value="1"/>
</dbReference>
<gene>
    <name evidence="5" type="ORF">IQ35_02013</name>
</gene>
<feature type="domain" description="2-oxoacid dehydrogenase acyltransferase catalytic" evidence="4">
    <location>
        <begin position="12"/>
        <end position="230"/>
    </location>
</feature>
<dbReference type="PANTHER" id="PTHR43178">
    <property type="entry name" value="DIHYDROLIPOAMIDE ACETYLTRANSFERASE COMPONENT OF PYRUVATE DEHYDROGENASE COMPLEX"/>
    <property type="match status" value="1"/>
</dbReference>
<protein>
    <submittedName>
        <fullName evidence="5">Pyruvate dehydrogenase E2 component (Dihydrolipoamide acetyltransferase)</fullName>
    </submittedName>
</protein>
<evidence type="ECO:0000256" key="1">
    <source>
        <dbReference type="ARBA" id="ARBA00001938"/>
    </source>
</evidence>
<dbReference type="GO" id="GO:0031405">
    <property type="term" value="F:lipoic acid binding"/>
    <property type="evidence" value="ECO:0007669"/>
    <property type="project" value="TreeGrafter"/>
</dbReference>
<proteinExistence type="predicted"/>
<evidence type="ECO:0000313" key="5">
    <source>
        <dbReference type="EMBL" id="TWH93803.1"/>
    </source>
</evidence>
<dbReference type="GO" id="GO:0005737">
    <property type="term" value="C:cytoplasm"/>
    <property type="evidence" value="ECO:0007669"/>
    <property type="project" value="TreeGrafter"/>
</dbReference>
<evidence type="ECO:0000256" key="3">
    <source>
        <dbReference type="ARBA" id="ARBA00023315"/>
    </source>
</evidence>
<evidence type="ECO:0000313" key="6">
    <source>
        <dbReference type="Proteomes" id="UP000316624"/>
    </source>
</evidence>
<sequence length="234" mass="24578">MANASGAEDTGVRRVRLGGVRRFIADRMMESLGTAAQLSFHGEADASRLLALRASWKTEGKATGIEDCLIACFARALASQPDLNGTAGADEILLSPTVDIAVAIAAPDGLKTPVIRNVEQKSAEAIGAERKDLVARAFAGKLQVSEMKGGSATISNLGNSRVQHFTPILNSGQMVLLGIGAITSRLALGEGGAIRERKMMGLSLTVDHRVVDGEPAARLLTRICEEIETFDPAA</sequence>
<organism evidence="5 6">
    <name type="scientific">Sphingobium wenxiniae (strain DSM 21828 / CGMCC 1.7748 / JZ-1)</name>
    <dbReference type="NCBI Taxonomy" id="595605"/>
    <lineage>
        <taxon>Bacteria</taxon>
        <taxon>Pseudomonadati</taxon>
        <taxon>Pseudomonadota</taxon>
        <taxon>Alphaproteobacteria</taxon>
        <taxon>Sphingomonadales</taxon>
        <taxon>Sphingomonadaceae</taxon>
        <taxon>Sphingobium</taxon>
    </lineage>
</organism>
<keyword evidence="2 5" id="KW-0808">Transferase</keyword>
<keyword evidence="6" id="KW-1185">Reference proteome</keyword>
<evidence type="ECO:0000259" key="4">
    <source>
        <dbReference type="Pfam" id="PF00198"/>
    </source>
</evidence>
<dbReference type="Proteomes" id="UP000316624">
    <property type="component" value="Unassembled WGS sequence"/>
</dbReference>
<dbReference type="Pfam" id="PF00198">
    <property type="entry name" value="2-oxoacid_dh"/>
    <property type="match status" value="1"/>
</dbReference>
<dbReference type="EMBL" id="VLKK01000006">
    <property type="protein sequence ID" value="TWH93803.1"/>
    <property type="molecule type" value="Genomic_DNA"/>
</dbReference>
<evidence type="ECO:0000256" key="2">
    <source>
        <dbReference type="ARBA" id="ARBA00022679"/>
    </source>
</evidence>
<keyword evidence="3" id="KW-0012">Acyltransferase</keyword>
<dbReference type="SUPFAM" id="SSF52777">
    <property type="entry name" value="CoA-dependent acyltransferases"/>
    <property type="match status" value="1"/>
</dbReference>
<dbReference type="PANTHER" id="PTHR43178:SF5">
    <property type="entry name" value="LIPOAMIDE ACYLTRANSFERASE COMPONENT OF BRANCHED-CHAIN ALPHA-KETO ACID DEHYDROGENASE COMPLEX, MITOCHONDRIAL"/>
    <property type="match status" value="1"/>
</dbReference>
<comment type="caution">
    <text evidence="5">The sequence shown here is derived from an EMBL/GenBank/DDBJ whole genome shotgun (WGS) entry which is preliminary data.</text>
</comment>
<dbReference type="GO" id="GO:0016407">
    <property type="term" value="F:acetyltransferase activity"/>
    <property type="evidence" value="ECO:0007669"/>
    <property type="project" value="TreeGrafter"/>
</dbReference>
<keyword evidence="5" id="KW-0670">Pyruvate</keyword>
<reference evidence="5 6" key="1">
    <citation type="journal article" date="2015" name="Stand. Genomic Sci.">
        <title>Genomic Encyclopedia of Bacterial and Archaeal Type Strains, Phase III: the genomes of soil and plant-associated and newly described type strains.</title>
        <authorList>
            <person name="Whitman W.B."/>
            <person name="Woyke T."/>
            <person name="Klenk H.P."/>
            <person name="Zhou Y."/>
            <person name="Lilburn T.G."/>
            <person name="Beck B.J."/>
            <person name="De Vos P."/>
            <person name="Vandamme P."/>
            <person name="Eisen J.A."/>
            <person name="Garrity G."/>
            <person name="Hugenholtz P."/>
            <person name="Kyrpides N.C."/>
        </authorList>
    </citation>
    <scope>NUCLEOTIDE SEQUENCE [LARGE SCALE GENOMIC DNA]</scope>
    <source>
        <strain evidence="5 6">CGMCC 1.7748</strain>
    </source>
</reference>
<dbReference type="AlphaFoldDB" id="A0A562KEZ3"/>
<dbReference type="InterPro" id="IPR001078">
    <property type="entry name" value="2-oxoacid_DH_actylTfrase"/>
</dbReference>
<dbReference type="InterPro" id="IPR023213">
    <property type="entry name" value="CAT-like_dom_sf"/>
</dbReference>
<dbReference type="RefSeq" id="WP_021245444.1">
    <property type="nucleotide sequence ID" value="NZ_JACIIY010000004.1"/>
</dbReference>